<reference evidence="1" key="1">
    <citation type="journal article" date="2018" name="DNA Res.">
        <title>Multiple hybrid de novo genome assembly of finger millet, an orphan allotetraploid crop.</title>
        <authorList>
            <person name="Hatakeyama M."/>
            <person name="Aluri S."/>
            <person name="Balachadran M.T."/>
            <person name="Sivarajan S.R."/>
            <person name="Patrignani A."/>
            <person name="Gruter S."/>
            <person name="Poveda L."/>
            <person name="Shimizu-Inatsugi R."/>
            <person name="Baeten J."/>
            <person name="Francoijs K.J."/>
            <person name="Nataraja K.N."/>
            <person name="Reddy Y.A.N."/>
            <person name="Phadnis S."/>
            <person name="Ravikumar R.L."/>
            <person name="Schlapbach R."/>
            <person name="Sreeman S.M."/>
            <person name="Shimizu K.K."/>
        </authorList>
    </citation>
    <scope>NUCLEOTIDE SEQUENCE</scope>
</reference>
<dbReference type="Proteomes" id="UP001054889">
    <property type="component" value="Unassembled WGS sequence"/>
</dbReference>
<comment type="caution">
    <text evidence="1">The sequence shown here is derived from an EMBL/GenBank/DDBJ whole genome shotgun (WGS) entry which is preliminary data.</text>
</comment>
<organism evidence="1 2">
    <name type="scientific">Eleusine coracana subsp. coracana</name>
    <dbReference type="NCBI Taxonomy" id="191504"/>
    <lineage>
        <taxon>Eukaryota</taxon>
        <taxon>Viridiplantae</taxon>
        <taxon>Streptophyta</taxon>
        <taxon>Embryophyta</taxon>
        <taxon>Tracheophyta</taxon>
        <taxon>Spermatophyta</taxon>
        <taxon>Magnoliopsida</taxon>
        <taxon>Liliopsida</taxon>
        <taxon>Poales</taxon>
        <taxon>Poaceae</taxon>
        <taxon>PACMAD clade</taxon>
        <taxon>Chloridoideae</taxon>
        <taxon>Cynodonteae</taxon>
        <taxon>Eleusininae</taxon>
        <taxon>Eleusine</taxon>
    </lineage>
</organism>
<dbReference type="EMBL" id="BQKI01000011">
    <property type="protein sequence ID" value="GJN04595.1"/>
    <property type="molecule type" value="Genomic_DNA"/>
</dbReference>
<dbReference type="PANTHER" id="PTHR33116:SF86">
    <property type="entry name" value="REVERSE TRANSCRIPTASE DOMAIN-CONTAINING PROTEIN"/>
    <property type="match status" value="1"/>
</dbReference>
<dbReference type="AlphaFoldDB" id="A0AAV5D2A7"/>
<sequence length="280" mass="32562">MINKDKPSILFSKSIKQNKKNTIKHALQVHSETVNEKYLGLPVYIGQSKKEAFQYIKEKIWNRIQGWKERLLYKAGKAVSFKAVAQAIPTFAMSCFDLTKTFCDEVSTMICRYWWSQQEKDKMHWVTWEKMLQPKADGGLGFRDLHHFNLAMLAKQVWRLIQNPSSLCDRILKARYFPTSDILNAGVVQGCSYTWRSIVNDIELMKKGMIWRVGDGESINIWNDPWLPRGTTRRVSTVQGLVILNQVSELINLITNQWDDELVRWLFHEDDAAVILVIPI</sequence>
<gene>
    <name evidence="1" type="primary">ga22158</name>
    <name evidence="1" type="ORF">PR202_ga22158</name>
</gene>
<evidence type="ECO:0000313" key="2">
    <source>
        <dbReference type="Proteomes" id="UP001054889"/>
    </source>
</evidence>
<reference evidence="1" key="2">
    <citation type="submission" date="2021-12" db="EMBL/GenBank/DDBJ databases">
        <title>Resequencing data analysis of finger millet.</title>
        <authorList>
            <person name="Hatakeyama M."/>
            <person name="Aluri S."/>
            <person name="Balachadran M.T."/>
            <person name="Sivarajan S.R."/>
            <person name="Poveda L."/>
            <person name="Shimizu-Inatsugi R."/>
            <person name="Schlapbach R."/>
            <person name="Sreeman S.M."/>
            <person name="Shimizu K.K."/>
        </authorList>
    </citation>
    <scope>NUCLEOTIDE SEQUENCE</scope>
</reference>
<protein>
    <submittedName>
        <fullName evidence="1">Uncharacterized protein</fullName>
    </submittedName>
</protein>
<dbReference type="PANTHER" id="PTHR33116">
    <property type="entry name" value="REVERSE TRANSCRIPTASE ZINC-BINDING DOMAIN-CONTAINING PROTEIN-RELATED-RELATED"/>
    <property type="match status" value="1"/>
</dbReference>
<accession>A0AAV5D2A7</accession>
<proteinExistence type="predicted"/>
<evidence type="ECO:0000313" key="1">
    <source>
        <dbReference type="EMBL" id="GJN04595.1"/>
    </source>
</evidence>
<name>A0AAV5D2A7_ELECO</name>
<keyword evidence="2" id="KW-1185">Reference proteome</keyword>